<keyword evidence="2" id="KW-1185">Reference proteome</keyword>
<reference evidence="1 2" key="1">
    <citation type="journal article" date="2019" name="Commun. Biol.">
        <title>The bagworm genome reveals a unique fibroin gene that provides high tensile strength.</title>
        <authorList>
            <person name="Kono N."/>
            <person name="Nakamura H."/>
            <person name="Ohtoshi R."/>
            <person name="Tomita M."/>
            <person name="Numata K."/>
            <person name="Arakawa K."/>
        </authorList>
    </citation>
    <scope>NUCLEOTIDE SEQUENCE [LARGE SCALE GENOMIC DNA]</scope>
</reference>
<dbReference type="EMBL" id="BGZK01000557">
    <property type="protein sequence ID" value="GBP50072.1"/>
    <property type="molecule type" value="Genomic_DNA"/>
</dbReference>
<comment type="caution">
    <text evidence="1">The sequence shown here is derived from an EMBL/GenBank/DDBJ whole genome shotgun (WGS) entry which is preliminary data.</text>
</comment>
<evidence type="ECO:0000313" key="1">
    <source>
        <dbReference type="EMBL" id="GBP50072.1"/>
    </source>
</evidence>
<evidence type="ECO:0000313" key="2">
    <source>
        <dbReference type="Proteomes" id="UP000299102"/>
    </source>
</evidence>
<dbReference type="Proteomes" id="UP000299102">
    <property type="component" value="Unassembled WGS sequence"/>
</dbReference>
<dbReference type="AlphaFoldDB" id="A0A4C1WHS1"/>
<gene>
    <name evidence="1" type="ORF">EVAR_39651_1</name>
</gene>
<organism evidence="1 2">
    <name type="scientific">Eumeta variegata</name>
    <name type="common">Bagworm moth</name>
    <name type="synonym">Eumeta japonica</name>
    <dbReference type="NCBI Taxonomy" id="151549"/>
    <lineage>
        <taxon>Eukaryota</taxon>
        <taxon>Metazoa</taxon>
        <taxon>Ecdysozoa</taxon>
        <taxon>Arthropoda</taxon>
        <taxon>Hexapoda</taxon>
        <taxon>Insecta</taxon>
        <taxon>Pterygota</taxon>
        <taxon>Neoptera</taxon>
        <taxon>Endopterygota</taxon>
        <taxon>Lepidoptera</taxon>
        <taxon>Glossata</taxon>
        <taxon>Ditrysia</taxon>
        <taxon>Tineoidea</taxon>
        <taxon>Psychidae</taxon>
        <taxon>Oiketicinae</taxon>
        <taxon>Eumeta</taxon>
    </lineage>
</organism>
<protein>
    <submittedName>
        <fullName evidence="1">Uncharacterized protein</fullName>
    </submittedName>
</protein>
<name>A0A4C1WHS1_EUMVA</name>
<proteinExistence type="predicted"/>
<sequence length="117" mass="13253">MPQSLYRITGKRVKHAYILQLPLLTFYVNASVSLPSNCNDQSPRDSLPSAPRTVQRTKLCRSELATNDKAQVLRSPTLLSSPPHSCFTPLGYFVTNFTPASFVRCTHVRDAPRRRRH</sequence>
<accession>A0A4C1WHS1</accession>